<dbReference type="PANTHER" id="PTHR31218">
    <property type="entry name" value="WAT1-RELATED PROTEIN"/>
    <property type="match status" value="1"/>
</dbReference>
<comment type="subcellular location">
    <subcellularLocation>
        <location evidence="1 6">Membrane</location>
        <topology evidence="1 6">Multi-pass membrane protein</topology>
    </subcellularLocation>
</comment>
<feature type="transmembrane region" description="Helical" evidence="6">
    <location>
        <begin position="103"/>
        <end position="123"/>
    </location>
</feature>
<feature type="transmembrane region" description="Helical" evidence="6">
    <location>
        <begin position="348"/>
        <end position="367"/>
    </location>
</feature>
<keyword evidence="5 6" id="KW-0472">Membrane</keyword>
<dbReference type="InterPro" id="IPR020575">
    <property type="entry name" value="Hsp90_N"/>
</dbReference>
<dbReference type="GO" id="GO:0022857">
    <property type="term" value="F:transmembrane transporter activity"/>
    <property type="evidence" value="ECO:0007669"/>
    <property type="project" value="InterPro"/>
</dbReference>
<keyword evidence="9" id="KW-1185">Reference proteome</keyword>
<dbReference type="InterPro" id="IPR000620">
    <property type="entry name" value="EamA_dom"/>
</dbReference>
<sequence length="391" mass="42795">MTKADLVNNLGTIARSRTKDFMGAFSVGADVSMIGQFGVGFYLAFLVADKVIVTSKHNDDKQYVWESQAGGSFTITRDTSGESIIAGMFILSKAALNEGMNSFVFIFYRQLAGAIVLIVVVIFKSITLGFNVYGVALDYTSPTLAAAFNNCLQPMTFFLAILLGMEKVKLRTIGGVAKVIGIMLCTSGVVTLALYKGPYLRPIVHHHLLDGSQQAQNHYSGDQNWIKGCLLMFLSTLCWALWYVYQAPVMKDCPSMLIFTTLQSLLSAIQTGAVAIAVERDIFQWKLGWDVRLIAIVYSGIMTSAVGTNLMAWLLEKKGPVFHAMWTPLGLVITTLFSSFLLGEVISLGSVLGGILLVGSLFCVLWGKRKEEELKRLSIQGALKAEVEQHI</sequence>
<evidence type="ECO:0000256" key="1">
    <source>
        <dbReference type="ARBA" id="ARBA00004141"/>
    </source>
</evidence>
<feature type="transmembrane region" description="Helical" evidence="6">
    <location>
        <begin position="257"/>
        <end position="278"/>
    </location>
</feature>
<feature type="transmembrane region" description="Helical" evidence="6">
    <location>
        <begin position="225"/>
        <end position="245"/>
    </location>
</feature>
<feature type="transmembrane region" description="Helical" evidence="6">
    <location>
        <begin position="143"/>
        <end position="163"/>
    </location>
</feature>
<dbReference type="InterPro" id="IPR036890">
    <property type="entry name" value="HATPase_C_sf"/>
</dbReference>
<keyword evidence="4 6" id="KW-1133">Transmembrane helix</keyword>
<dbReference type="InterPro" id="IPR037185">
    <property type="entry name" value="EmrE-like"/>
</dbReference>
<dbReference type="EMBL" id="JACTNZ010000010">
    <property type="protein sequence ID" value="KAG5529190.1"/>
    <property type="molecule type" value="Genomic_DNA"/>
</dbReference>
<dbReference type="GO" id="GO:0016020">
    <property type="term" value="C:membrane"/>
    <property type="evidence" value="ECO:0007669"/>
    <property type="project" value="UniProtKB-SubCell"/>
</dbReference>
<dbReference type="Proteomes" id="UP000823749">
    <property type="component" value="Chromosome 10"/>
</dbReference>
<comment type="similarity">
    <text evidence="2 6">Belongs to the drug/metabolite transporter (DMT) superfamily. Plant drug/metabolite exporter (P-DME) (TC 2.A.7.4) family.</text>
</comment>
<proteinExistence type="inferred from homology"/>
<evidence type="ECO:0000256" key="2">
    <source>
        <dbReference type="ARBA" id="ARBA00007635"/>
    </source>
</evidence>
<reference evidence="8" key="1">
    <citation type="submission" date="2020-08" db="EMBL/GenBank/DDBJ databases">
        <title>Plant Genome Project.</title>
        <authorList>
            <person name="Zhang R.-G."/>
        </authorList>
    </citation>
    <scope>NUCLEOTIDE SEQUENCE</scope>
    <source>
        <strain evidence="8">WSP0</strain>
        <tissue evidence="8">Leaf</tissue>
    </source>
</reference>
<gene>
    <name evidence="8" type="ORF">RHGRI_029769</name>
</gene>
<evidence type="ECO:0000256" key="3">
    <source>
        <dbReference type="ARBA" id="ARBA00022692"/>
    </source>
</evidence>
<feature type="transmembrane region" description="Helical" evidence="6">
    <location>
        <begin position="175"/>
        <end position="195"/>
    </location>
</feature>
<feature type="transmembrane region" description="Helical" evidence="6">
    <location>
        <begin position="322"/>
        <end position="342"/>
    </location>
</feature>
<dbReference type="SUPFAM" id="SSF103481">
    <property type="entry name" value="Multidrug resistance efflux transporter EmrE"/>
    <property type="match status" value="2"/>
</dbReference>
<accession>A0AAV6IMS8</accession>
<dbReference type="AlphaFoldDB" id="A0AAV6IMS8"/>
<dbReference type="Pfam" id="PF00892">
    <property type="entry name" value="EamA"/>
    <property type="match status" value="1"/>
</dbReference>
<protein>
    <recommendedName>
        <fullName evidence="6">WAT1-related protein</fullName>
    </recommendedName>
</protein>
<evidence type="ECO:0000256" key="6">
    <source>
        <dbReference type="RuleBase" id="RU363077"/>
    </source>
</evidence>
<comment type="caution">
    <text evidence="8">The sequence shown here is derived from an EMBL/GenBank/DDBJ whole genome shotgun (WGS) entry which is preliminary data.</text>
</comment>
<dbReference type="InterPro" id="IPR030184">
    <property type="entry name" value="WAT1-related"/>
</dbReference>
<dbReference type="PRINTS" id="PR00775">
    <property type="entry name" value="HEATSHOCK90"/>
</dbReference>
<feature type="transmembrane region" description="Helical" evidence="6">
    <location>
        <begin position="293"/>
        <end position="315"/>
    </location>
</feature>
<organism evidence="8 9">
    <name type="scientific">Rhododendron griersonianum</name>
    <dbReference type="NCBI Taxonomy" id="479676"/>
    <lineage>
        <taxon>Eukaryota</taxon>
        <taxon>Viridiplantae</taxon>
        <taxon>Streptophyta</taxon>
        <taxon>Embryophyta</taxon>
        <taxon>Tracheophyta</taxon>
        <taxon>Spermatophyta</taxon>
        <taxon>Magnoliopsida</taxon>
        <taxon>eudicotyledons</taxon>
        <taxon>Gunneridae</taxon>
        <taxon>Pentapetalae</taxon>
        <taxon>asterids</taxon>
        <taxon>Ericales</taxon>
        <taxon>Ericaceae</taxon>
        <taxon>Ericoideae</taxon>
        <taxon>Rhodoreae</taxon>
        <taxon>Rhododendron</taxon>
    </lineage>
</organism>
<evidence type="ECO:0000313" key="9">
    <source>
        <dbReference type="Proteomes" id="UP000823749"/>
    </source>
</evidence>
<feature type="transmembrane region" description="Helical" evidence="6">
    <location>
        <begin position="24"/>
        <end position="48"/>
    </location>
</feature>
<evidence type="ECO:0000259" key="7">
    <source>
        <dbReference type="Pfam" id="PF00892"/>
    </source>
</evidence>
<keyword evidence="3 6" id="KW-0812">Transmembrane</keyword>
<evidence type="ECO:0000256" key="4">
    <source>
        <dbReference type="ARBA" id="ARBA00022989"/>
    </source>
</evidence>
<dbReference type="Gene3D" id="3.30.565.10">
    <property type="entry name" value="Histidine kinase-like ATPase, C-terminal domain"/>
    <property type="match status" value="1"/>
</dbReference>
<name>A0AAV6IMS8_9ERIC</name>
<dbReference type="SUPFAM" id="SSF55874">
    <property type="entry name" value="ATPase domain of HSP90 chaperone/DNA topoisomerase II/histidine kinase"/>
    <property type="match status" value="1"/>
</dbReference>
<evidence type="ECO:0000313" key="8">
    <source>
        <dbReference type="EMBL" id="KAG5529190.1"/>
    </source>
</evidence>
<feature type="domain" description="EamA" evidence="7">
    <location>
        <begin position="227"/>
        <end position="365"/>
    </location>
</feature>
<evidence type="ECO:0000256" key="5">
    <source>
        <dbReference type="ARBA" id="ARBA00023136"/>
    </source>
</evidence>